<keyword evidence="4 8" id="KW-0238">DNA-binding</keyword>
<dbReference type="CDD" id="cd00067">
    <property type="entry name" value="GAL4"/>
    <property type="match status" value="1"/>
</dbReference>
<evidence type="ECO:0000256" key="5">
    <source>
        <dbReference type="ARBA" id="ARBA00023163"/>
    </source>
</evidence>
<evidence type="ECO:0000256" key="1">
    <source>
        <dbReference type="ARBA" id="ARBA00022723"/>
    </source>
</evidence>
<keyword evidence="5" id="KW-0804">Transcription</keyword>
<sequence>MTKESKPVVRVWAPRRKTGCITCKVRRIKCDETKPTCQKCSTTGRKCDGYASDISPNLPVSSSFLNLPISPSLSPAPSLHQPSDLRENRAFDHFITITAPQLSGHFSPKIWLQYVPRLSINQPALRHAVIAIAAIHEGYTRGLQNPERNTHLEAYSFALKHYSLSITNLQEVIATGDSSIEPILSCCALYVVFDSLRGNYAAAATHLKAGMKLLADYLSNTMRNKTESGEQIVRAFTALGLQVGTFIDSVLPDDTTSIWTHIEIINRGFKPRFETVDDARHALNMILNRFMAYHTHRRIQLESQNTATHTTSINTTLPDILQDLTRWSRSLDAIILKPRANLSATALKGSVLLQVHHASLSLLVHTAVLEASGFSHFNSTSLYGKIVSLSRTLIVGDTASISSDLGLIGPLFATVSRCTDRRIRCEALELLRGVPRREGMWDADVLVRITSGMLEIEERSDEDERQKIVAVRVTSDEDKIGELADKVVVDLDYDRTDSAGRRVVGTKRV</sequence>
<proteinExistence type="predicted"/>
<dbReference type="GO" id="GO:0003677">
    <property type="term" value="F:DNA binding"/>
    <property type="evidence" value="ECO:0007669"/>
    <property type="project" value="UniProtKB-KW"/>
</dbReference>
<dbReference type="Gene3D" id="4.10.240.10">
    <property type="entry name" value="Zn(2)-C6 fungal-type DNA-binding domain"/>
    <property type="match status" value="1"/>
</dbReference>
<dbReference type="Pfam" id="PF11951">
    <property type="entry name" value="Fungal_trans_2"/>
    <property type="match status" value="1"/>
</dbReference>
<evidence type="ECO:0000256" key="3">
    <source>
        <dbReference type="ARBA" id="ARBA00023015"/>
    </source>
</evidence>
<keyword evidence="9" id="KW-1185">Reference proteome</keyword>
<dbReference type="SUPFAM" id="SSF57701">
    <property type="entry name" value="Zn2/Cys6 DNA-binding domain"/>
    <property type="match status" value="1"/>
</dbReference>
<dbReference type="OMA" id="NTHLEAY"/>
<name>S3DBF3_GLAL2</name>
<dbReference type="GO" id="GO:0000981">
    <property type="term" value="F:DNA-binding transcription factor activity, RNA polymerase II-specific"/>
    <property type="evidence" value="ECO:0007669"/>
    <property type="project" value="InterPro"/>
</dbReference>
<evidence type="ECO:0000256" key="2">
    <source>
        <dbReference type="ARBA" id="ARBA00022833"/>
    </source>
</evidence>
<reference evidence="8 9" key="1">
    <citation type="journal article" date="2013" name="BMC Genomics">
        <title>Genomics-driven discovery of the pneumocandin biosynthetic gene cluster in the fungus Glarea lozoyensis.</title>
        <authorList>
            <person name="Chen L."/>
            <person name="Yue Q."/>
            <person name="Zhang X."/>
            <person name="Xiang M."/>
            <person name="Wang C."/>
            <person name="Li S."/>
            <person name="Che Y."/>
            <person name="Ortiz-Lopez F.J."/>
            <person name="Bills G.F."/>
            <person name="Liu X."/>
            <person name="An Z."/>
        </authorList>
    </citation>
    <scope>NUCLEOTIDE SEQUENCE [LARGE SCALE GENOMIC DNA]</scope>
    <source>
        <strain evidence="9">ATCC 20868 / MF5171</strain>
    </source>
</reference>
<keyword evidence="3" id="KW-0805">Transcription regulation</keyword>
<dbReference type="AlphaFoldDB" id="S3DBF3"/>
<evidence type="ECO:0000313" key="9">
    <source>
        <dbReference type="Proteomes" id="UP000016922"/>
    </source>
</evidence>
<dbReference type="EMBL" id="KE145356">
    <property type="protein sequence ID" value="EPE34444.1"/>
    <property type="molecule type" value="Genomic_DNA"/>
</dbReference>
<dbReference type="STRING" id="1116229.S3DBF3"/>
<dbReference type="HOGENOM" id="CLU_011409_2_2_1"/>
<organism evidence="8 9">
    <name type="scientific">Glarea lozoyensis (strain ATCC 20868 / MF5171)</name>
    <dbReference type="NCBI Taxonomy" id="1116229"/>
    <lineage>
        <taxon>Eukaryota</taxon>
        <taxon>Fungi</taxon>
        <taxon>Dikarya</taxon>
        <taxon>Ascomycota</taxon>
        <taxon>Pezizomycotina</taxon>
        <taxon>Leotiomycetes</taxon>
        <taxon>Helotiales</taxon>
        <taxon>Helotiaceae</taxon>
        <taxon>Glarea</taxon>
    </lineage>
</organism>
<evidence type="ECO:0000259" key="7">
    <source>
        <dbReference type="PROSITE" id="PS50048"/>
    </source>
</evidence>
<dbReference type="GeneID" id="19469185"/>
<dbReference type="Pfam" id="PF00172">
    <property type="entry name" value="Zn_clus"/>
    <property type="match status" value="1"/>
</dbReference>
<evidence type="ECO:0000256" key="4">
    <source>
        <dbReference type="ARBA" id="ARBA00023125"/>
    </source>
</evidence>
<evidence type="ECO:0000313" key="8">
    <source>
        <dbReference type="EMBL" id="EPE34444.1"/>
    </source>
</evidence>
<dbReference type="OrthoDB" id="2593732at2759"/>
<gene>
    <name evidence="8" type="ORF">GLAREA_10138</name>
</gene>
<dbReference type="PROSITE" id="PS00463">
    <property type="entry name" value="ZN2_CY6_FUNGAL_1"/>
    <property type="match status" value="1"/>
</dbReference>
<dbReference type="InterPro" id="IPR021858">
    <property type="entry name" value="Fun_TF"/>
</dbReference>
<dbReference type="SMART" id="SM00066">
    <property type="entry name" value="GAL4"/>
    <property type="match status" value="1"/>
</dbReference>
<dbReference type="Proteomes" id="UP000016922">
    <property type="component" value="Unassembled WGS sequence"/>
</dbReference>
<dbReference type="PANTHER" id="PTHR36206:SF12">
    <property type="entry name" value="ASPERCRYPTIN BIOSYNTHESIS CLUSTER-SPECIFIC TRANSCRIPTION REGULATOR ATNN-RELATED"/>
    <property type="match status" value="1"/>
</dbReference>
<dbReference type="KEGG" id="glz:GLAREA_10138"/>
<evidence type="ECO:0000256" key="6">
    <source>
        <dbReference type="ARBA" id="ARBA00023242"/>
    </source>
</evidence>
<dbReference type="InterPro" id="IPR036864">
    <property type="entry name" value="Zn2-C6_fun-type_DNA-bd_sf"/>
</dbReference>
<dbReference type="RefSeq" id="XP_008078379.1">
    <property type="nucleotide sequence ID" value="XM_008080188.1"/>
</dbReference>
<dbReference type="GO" id="GO:0008270">
    <property type="term" value="F:zinc ion binding"/>
    <property type="evidence" value="ECO:0007669"/>
    <property type="project" value="InterPro"/>
</dbReference>
<dbReference type="InterPro" id="IPR001138">
    <property type="entry name" value="Zn2Cys6_DnaBD"/>
</dbReference>
<dbReference type="PANTHER" id="PTHR36206">
    <property type="entry name" value="ASPERCRYPTIN BIOSYNTHESIS CLUSTER-SPECIFIC TRANSCRIPTION REGULATOR ATNN-RELATED"/>
    <property type="match status" value="1"/>
</dbReference>
<accession>S3DBF3</accession>
<dbReference type="InterPro" id="IPR052360">
    <property type="entry name" value="Transcr_Regulatory_Proteins"/>
</dbReference>
<protein>
    <submittedName>
        <fullName evidence="8">Zn2/Cys6 DNA-binding protein</fullName>
    </submittedName>
</protein>
<feature type="domain" description="Zn(2)-C6 fungal-type" evidence="7">
    <location>
        <begin position="19"/>
        <end position="47"/>
    </location>
</feature>
<dbReference type="PROSITE" id="PS50048">
    <property type="entry name" value="ZN2_CY6_FUNGAL_2"/>
    <property type="match status" value="1"/>
</dbReference>
<keyword evidence="6" id="KW-0539">Nucleus</keyword>
<keyword evidence="2" id="KW-0862">Zinc</keyword>
<keyword evidence="1" id="KW-0479">Metal-binding</keyword>